<dbReference type="EMBL" id="SLWB01000009">
    <property type="protein sequence ID" value="TCN66396.1"/>
    <property type="molecule type" value="Genomic_DNA"/>
</dbReference>
<dbReference type="SUPFAM" id="SSF53474">
    <property type="entry name" value="alpha/beta-Hydrolases"/>
    <property type="match status" value="1"/>
</dbReference>
<dbReference type="InterPro" id="IPR000073">
    <property type="entry name" value="AB_hydrolase_1"/>
</dbReference>
<evidence type="ECO:0000313" key="3">
    <source>
        <dbReference type="EMBL" id="TCN66396.1"/>
    </source>
</evidence>
<evidence type="ECO:0000256" key="1">
    <source>
        <dbReference type="SAM" id="SignalP"/>
    </source>
</evidence>
<sequence length="281" mass="31540">MKRLAFAAIAILMAFTGFSQKNAIRVEVTGKGSPVILLPGFGCPGSVWNETVAELKKNHECHMVTYAGFDGVAPVDTLWLPTVEKSIESYISEKGLKDVTVVGHSIGGTFGLMLCKAPQSRVTRLVVVDMLPCIGMVMIPNFKPEYVTFDNPYNKRMLAMDNAAFGAMQKQMVANMCADTLRQRQIAEWMMKADRKTYVYGYTELMRTDLRETVKDIQQPVLVLAAGKYPTKEQIVKMYDEQYVNLKNKTVKFVDNSAHFVMYDQPAVLLNELKGFIPAKR</sequence>
<comment type="caution">
    <text evidence="3">The sequence shown here is derived from an EMBL/GenBank/DDBJ whole genome shotgun (WGS) entry which is preliminary data.</text>
</comment>
<feature type="chain" id="PRO_5020768657" evidence="1">
    <location>
        <begin position="24"/>
        <end position="281"/>
    </location>
</feature>
<name>A0A4R2EGS0_9BACT</name>
<organism evidence="3 4">
    <name type="scientific">Acetobacteroides hydrogenigenes</name>
    <dbReference type="NCBI Taxonomy" id="979970"/>
    <lineage>
        <taxon>Bacteria</taxon>
        <taxon>Pseudomonadati</taxon>
        <taxon>Bacteroidota</taxon>
        <taxon>Bacteroidia</taxon>
        <taxon>Bacteroidales</taxon>
        <taxon>Rikenellaceae</taxon>
        <taxon>Acetobacteroides</taxon>
    </lineage>
</organism>
<feature type="domain" description="AB hydrolase-1" evidence="2">
    <location>
        <begin position="35"/>
        <end position="269"/>
    </location>
</feature>
<keyword evidence="1" id="KW-0732">Signal</keyword>
<feature type="signal peptide" evidence="1">
    <location>
        <begin position="1"/>
        <end position="23"/>
    </location>
</feature>
<dbReference type="RefSeq" id="WP_131839523.1">
    <property type="nucleotide sequence ID" value="NZ_SLWB01000009.1"/>
</dbReference>
<evidence type="ECO:0000259" key="2">
    <source>
        <dbReference type="Pfam" id="PF12697"/>
    </source>
</evidence>
<accession>A0A4R2EGS0</accession>
<dbReference type="PANTHER" id="PTHR43798">
    <property type="entry name" value="MONOACYLGLYCEROL LIPASE"/>
    <property type="match status" value="1"/>
</dbReference>
<dbReference type="AlphaFoldDB" id="A0A4R2EGS0"/>
<dbReference type="InterPro" id="IPR029058">
    <property type="entry name" value="AB_hydrolase_fold"/>
</dbReference>
<dbReference type="InterPro" id="IPR050266">
    <property type="entry name" value="AB_hydrolase_sf"/>
</dbReference>
<keyword evidence="4" id="KW-1185">Reference proteome</keyword>
<dbReference type="Proteomes" id="UP000294830">
    <property type="component" value="Unassembled WGS sequence"/>
</dbReference>
<dbReference type="OrthoDB" id="9808398at2"/>
<reference evidence="3 4" key="1">
    <citation type="submission" date="2019-03" db="EMBL/GenBank/DDBJ databases">
        <title>Genomic Encyclopedia of Archaeal and Bacterial Type Strains, Phase II (KMG-II): from individual species to whole genera.</title>
        <authorList>
            <person name="Goeker M."/>
        </authorList>
    </citation>
    <scope>NUCLEOTIDE SEQUENCE [LARGE SCALE GENOMIC DNA]</scope>
    <source>
        <strain evidence="3 4">RL-C</strain>
    </source>
</reference>
<evidence type="ECO:0000313" key="4">
    <source>
        <dbReference type="Proteomes" id="UP000294830"/>
    </source>
</evidence>
<protein>
    <submittedName>
        <fullName evidence="3">Pimeloyl-ACP methyl ester carboxylesterase</fullName>
    </submittedName>
</protein>
<gene>
    <name evidence="3" type="ORF">CLV25_10925</name>
</gene>
<dbReference type="Gene3D" id="3.40.50.1820">
    <property type="entry name" value="alpha/beta hydrolase"/>
    <property type="match status" value="1"/>
</dbReference>
<proteinExistence type="predicted"/>
<dbReference type="Pfam" id="PF12697">
    <property type="entry name" value="Abhydrolase_6"/>
    <property type="match status" value="1"/>
</dbReference>